<keyword evidence="8" id="KW-0274">FAD</keyword>
<comment type="catalytic activity">
    <reaction evidence="10">
        <text>FMN + ATP + H(+) = FAD + diphosphate</text>
        <dbReference type="Rhea" id="RHEA:17237"/>
        <dbReference type="ChEBI" id="CHEBI:15378"/>
        <dbReference type="ChEBI" id="CHEBI:30616"/>
        <dbReference type="ChEBI" id="CHEBI:33019"/>
        <dbReference type="ChEBI" id="CHEBI:57692"/>
        <dbReference type="ChEBI" id="CHEBI:58210"/>
        <dbReference type="EC" id="2.7.7.2"/>
    </reaction>
</comment>
<keyword evidence="3" id="KW-0285">Flavoprotein</keyword>
<dbReference type="Proteomes" id="UP000501060">
    <property type="component" value="Chromosome"/>
</dbReference>
<reference evidence="12 13" key="1">
    <citation type="submission" date="2020-04" db="EMBL/GenBank/DDBJ databases">
        <title>Novel Mycoplasma species detected in Phocoena phocoena (harbor porpoise) from the USA.</title>
        <authorList>
            <person name="Volokhov D.V."/>
        </authorList>
    </citation>
    <scope>NUCLEOTIDE SEQUENCE [LARGE SCALE GENOMIC DNA]</scope>
    <source>
        <strain evidence="12 13">Phocoena C-264-GEN</strain>
    </source>
</reference>
<evidence type="ECO:0000259" key="11">
    <source>
        <dbReference type="Pfam" id="PF06574"/>
    </source>
</evidence>
<proteinExistence type="predicted"/>
<evidence type="ECO:0000256" key="6">
    <source>
        <dbReference type="ARBA" id="ARBA00022695"/>
    </source>
</evidence>
<keyword evidence="7" id="KW-0547">Nucleotide-binding</keyword>
<feature type="domain" description="FAD synthetase" evidence="11">
    <location>
        <begin position="13"/>
        <end position="153"/>
    </location>
</feature>
<evidence type="ECO:0000256" key="2">
    <source>
        <dbReference type="ARBA" id="ARBA00012393"/>
    </source>
</evidence>
<dbReference type="NCBIfam" id="NF045965">
    <property type="entry name" value="RibF_rel"/>
    <property type="match status" value="1"/>
</dbReference>
<evidence type="ECO:0000313" key="12">
    <source>
        <dbReference type="EMBL" id="QJG67183.1"/>
    </source>
</evidence>
<sequence>MTIFKWPLINQISKAKTILVLGSFETLHLGHYELFKKAKELRSNNPELVIVSLLFKDKSMNNIIKVQQLKPRIYTLDKLGVEITIIIEFNEEFKNISANKFIEELKKINVEKIVCGSDYRFGFNRTGTVDELKKHFDTHSVKLKKIANLKISSSVLKELIKEGKISAVNQFLIDKYSFITSISNYKFTFPVNIQTIPNGIYLTNFVFKNIEYHGFIHINGTEHNQVIIFDLNYDILYFDEVLIEIISEIRHINHIAENKIFESDNKKSIEMFKKSL</sequence>
<dbReference type="EC" id="2.7.7.2" evidence="2"/>
<name>A0A858U7I7_9MOLU</name>
<dbReference type="GO" id="GO:0005524">
    <property type="term" value="F:ATP binding"/>
    <property type="evidence" value="ECO:0007669"/>
    <property type="project" value="UniProtKB-KW"/>
</dbReference>
<protein>
    <recommendedName>
        <fullName evidence="2">FAD synthase</fullName>
        <ecNumber evidence="2">2.7.7.2</ecNumber>
    </recommendedName>
</protein>
<dbReference type="KEGG" id="mphe:HGG69_02620"/>
<dbReference type="Gene3D" id="3.40.50.620">
    <property type="entry name" value="HUPs"/>
    <property type="match status" value="1"/>
</dbReference>
<dbReference type="UniPathway" id="UPA00277">
    <property type="reaction ID" value="UER00407"/>
</dbReference>
<comment type="pathway">
    <text evidence="1">Cofactor biosynthesis; FAD biosynthesis; FAD from FMN: step 1/1.</text>
</comment>
<dbReference type="InterPro" id="IPR014729">
    <property type="entry name" value="Rossmann-like_a/b/a_fold"/>
</dbReference>
<evidence type="ECO:0000256" key="1">
    <source>
        <dbReference type="ARBA" id="ARBA00004726"/>
    </source>
</evidence>
<evidence type="ECO:0000256" key="4">
    <source>
        <dbReference type="ARBA" id="ARBA00022643"/>
    </source>
</evidence>
<keyword evidence="6" id="KW-0548">Nucleotidyltransferase</keyword>
<keyword evidence="9" id="KW-0067">ATP-binding</keyword>
<gene>
    <name evidence="12" type="ORF">HGG69_02620</name>
</gene>
<dbReference type="InterPro" id="IPR015864">
    <property type="entry name" value="FAD_synthase"/>
</dbReference>
<dbReference type="GO" id="GO:0006747">
    <property type="term" value="P:FAD biosynthetic process"/>
    <property type="evidence" value="ECO:0007669"/>
    <property type="project" value="UniProtKB-UniPathway"/>
</dbReference>
<dbReference type="GO" id="GO:0003919">
    <property type="term" value="F:FMN adenylyltransferase activity"/>
    <property type="evidence" value="ECO:0007669"/>
    <property type="project" value="UniProtKB-EC"/>
</dbReference>
<dbReference type="AlphaFoldDB" id="A0A858U7I7"/>
<organism evidence="12 13">
    <name type="scientific">Mycoplasma phocoenae</name>
    <dbReference type="NCBI Taxonomy" id="754517"/>
    <lineage>
        <taxon>Bacteria</taxon>
        <taxon>Bacillati</taxon>
        <taxon>Mycoplasmatota</taxon>
        <taxon>Mollicutes</taxon>
        <taxon>Mycoplasmataceae</taxon>
        <taxon>Mycoplasma</taxon>
    </lineage>
</organism>
<evidence type="ECO:0000256" key="5">
    <source>
        <dbReference type="ARBA" id="ARBA00022679"/>
    </source>
</evidence>
<keyword evidence="13" id="KW-1185">Reference proteome</keyword>
<evidence type="ECO:0000256" key="10">
    <source>
        <dbReference type="ARBA" id="ARBA00049494"/>
    </source>
</evidence>
<dbReference type="NCBIfam" id="NF005518">
    <property type="entry name" value="PRK07143.1"/>
    <property type="match status" value="1"/>
</dbReference>
<evidence type="ECO:0000313" key="13">
    <source>
        <dbReference type="Proteomes" id="UP000501060"/>
    </source>
</evidence>
<keyword evidence="5" id="KW-0808">Transferase</keyword>
<dbReference type="RefSeq" id="WP_169605232.1">
    <property type="nucleotide sequence ID" value="NZ_CP051481.1"/>
</dbReference>
<evidence type="ECO:0000256" key="8">
    <source>
        <dbReference type="ARBA" id="ARBA00022827"/>
    </source>
</evidence>
<dbReference type="GO" id="GO:0009231">
    <property type="term" value="P:riboflavin biosynthetic process"/>
    <property type="evidence" value="ECO:0007669"/>
    <property type="project" value="InterPro"/>
</dbReference>
<accession>A0A858U7I7</accession>
<dbReference type="SUPFAM" id="SSF52374">
    <property type="entry name" value="Nucleotidylyl transferase"/>
    <property type="match status" value="1"/>
</dbReference>
<dbReference type="EMBL" id="CP051481">
    <property type="protein sequence ID" value="QJG67183.1"/>
    <property type="molecule type" value="Genomic_DNA"/>
</dbReference>
<keyword evidence="4" id="KW-0288">FMN</keyword>
<evidence type="ECO:0000256" key="9">
    <source>
        <dbReference type="ARBA" id="ARBA00022840"/>
    </source>
</evidence>
<evidence type="ECO:0000256" key="3">
    <source>
        <dbReference type="ARBA" id="ARBA00022630"/>
    </source>
</evidence>
<evidence type="ECO:0000256" key="7">
    <source>
        <dbReference type="ARBA" id="ARBA00022741"/>
    </source>
</evidence>
<dbReference type="Pfam" id="PF06574">
    <property type="entry name" value="FAD_syn"/>
    <property type="match status" value="1"/>
</dbReference>